<organism evidence="15 16">
    <name type="scientific">Actinia tenebrosa</name>
    <name type="common">Australian red waratah sea anemone</name>
    <dbReference type="NCBI Taxonomy" id="6105"/>
    <lineage>
        <taxon>Eukaryota</taxon>
        <taxon>Metazoa</taxon>
        <taxon>Cnidaria</taxon>
        <taxon>Anthozoa</taxon>
        <taxon>Hexacorallia</taxon>
        <taxon>Actiniaria</taxon>
        <taxon>Actiniidae</taxon>
        <taxon>Actinia</taxon>
    </lineage>
</organism>
<proteinExistence type="inferred from homology"/>
<dbReference type="FunFam" id="3.40.50.261:FF:000001">
    <property type="entry name" value="Succinate--CoA ligase [ADP-forming] subunit beta"/>
    <property type="match status" value="1"/>
</dbReference>
<comment type="function">
    <text evidence="10 12">GTP-specific succinyl-CoA synthetase functions in the citric acid cycle (TCA), coupling the hydrolysis of succinyl-CoA to the synthesis of GTP and thus represents the only step of substrate-level phosphorylation in the TCA. The beta subunit provides nucleotide specificity of the enzyme and binds the substrate succinate, while the binding sites for coenzyme A and phosphate are found in the alpha subunit.</text>
</comment>
<dbReference type="InterPro" id="IPR013815">
    <property type="entry name" value="ATP_grasp_subdomain_1"/>
</dbReference>
<gene>
    <name evidence="16" type="primary">LOC116305138</name>
</gene>
<evidence type="ECO:0000256" key="1">
    <source>
        <dbReference type="ARBA" id="ARBA00005064"/>
    </source>
</evidence>
<feature type="site" description="Important for substrate specificity" evidence="12">
    <location>
        <position position="151"/>
    </location>
</feature>
<dbReference type="AlphaFoldDB" id="A0A6P8IUW5"/>
<comment type="catalytic activity">
    <reaction evidence="9 12">
        <text>GTP + succinate + CoA = succinyl-CoA + GDP + phosphate</text>
        <dbReference type="Rhea" id="RHEA:22120"/>
        <dbReference type="ChEBI" id="CHEBI:30031"/>
        <dbReference type="ChEBI" id="CHEBI:37565"/>
        <dbReference type="ChEBI" id="CHEBI:43474"/>
        <dbReference type="ChEBI" id="CHEBI:57287"/>
        <dbReference type="ChEBI" id="CHEBI:57292"/>
        <dbReference type="ChEBI" id="CHEBI:58189"/>
        <dbReference type="EC" id="6.2.1.4"/>
    </reaction>
</comment>
<keyword evidence="5 12" id="KW-0547">Nucleotide-binding</keyword>
<dbReference type="FunCoup" id="A0A6P8IUW5">
    <property type="interactions" value="665"/>
</dbReference>
<name>A0A6P8IUW5_ACTTE</name>
<feature type="binding site" evidence="12">
    <location>
        <begin position="369"/>
        <end position="371"/>
    </location>
    <ligand>
        <name>substrate</name>
        <note>ligand shared with subunit alpha</note>
    </ligand>
</feature>
<keyword evidence="6 12" id="KW-0460">Magnesium</keyword>
<feature type="domain" description="ATP-grasp fold succinyl-CoA synthetase-type" evidence="14">
    <location>
        <begin position="43"/>
        <end position="249"/>
    </location>
</feature>
<evidence type="ECO:0000256" key="2">
    <source>
        <dbReference type="ARBA" id="ARBA00022532"/>
    </source>
</evidence>
<evidence type="ECO:0000256" key="5">
    <source>
        <dbReference type="ARBA" id="ARBA00022741"/>
    </source>
</evidence>
<keyword evidence="3 12" id="KW-0436">Ligase</keyword>
<keyword evidence="15" id="KW-1185">Reference proteome</keyword>
<feature type="site" description="Important for substrate specificity" evidence="12">
    <location>
        <position position="83"/>
    </location>
</feature>
<dbReference type="GO" id="GO:0042709">
    <property type="term" value="C:succinate-CoA ligase complex"/>
    <property type="evidence" value="ECO:0007669"/>
    <property type="project" value="TreeGrafter"/>
</dbReference>
<comment type="similarity">
    <text evidence="12">Belongs to the succinate/malate CoA ligase beta subunit family. GTP-specific subunit beta subfamily.</text>
</comment>
<evidence type="ECO:0000256" key="4">
    <source>
        <dbReference type="ARBA" id="ARBA00022723"/>
    </source>
</evidence>
<dbReference type="InterPro" id="IPR017866">
    <property type="entry name" value="Succ-CoA_synthase_bsu_CS"/>
</dbReference>
<feature type="binding site" evidence="12">
    <location>
        <begin position="94"/>
        <end position="96"/>
    </location>
    <ligand>
        <name>GTP</name>
        <dbReference type="ChEBI" id="CHEBI:37565"/>
    </ligand>
</feature>
<accession>A0A6P8IUW5</accession>
<dbReference type="PROSITE" id="PS01217">
    <property type="entry name" value="SUCCINYL_COA_LIG_3"/>
    <property type="match status" value="1"/>
</dbReference>
<dbReference type="FunFam" id="3.30.470.20:FF:000002">
    <property type="entry name" value="Succinate--CoA ligase [ADP-forming] subunit beta"/>
    <property type="match status" value="1"/>
</dbReference>
<evidence type="ECO:0000313" key="15">
    <source>
        <dbReference type="Proteomes" id="UP000515163"/>
    </source>
</evidence>
<dbReference type="GO" id="GO:0004776">
    <property type="term" value="F:succinate-CoA ligase (GDP-forming) activity"/>
    <property type="evidence" value="ECO:0007669"/>
    <property type="project" value="UniProtKB-EC"/>
</dbReference>
<evidence type="ECO:0000256" key="12">
    <source>
        <dbReference type="HAMAP-Rule" id="MF_03221"/>
    </source>
</evidence>
<dbReference type="Pfam" id="PF08442">
    <property type="entry name" value="ATP-grasp_2"/>
    <property type="match status" value="1"/>
</dbReference>
<keyword evidence="8 12" id="KW-0342">GTP-binding</keyword>
<reference evidence="16" key="1">
    <citation type="submission" date="2025-08" db="UniProtKB">
        <authorList>
            <consortium name="RefSeq"/>
        </authorList>
    </citation>
    <scope>IDENTIFICATION</scope>
    <source>
        <tissue evidence="16">Tentacle</tissue>
    </source>
</reference>
<feature type="binding site" evidence="12">
    <location>
        <position position="150"/>
    </location>
    <ligand>
        <name>GTP</name>
        <dbReference type="ChEBI" id="CHEBI:37565"/>
    </ligand>
</feature>
<dbReference type="InterPro" id="IPR005809">
    <property type="entry name" value="Succ_CoA_ligase-like_bsu"/>
</dbReference>
<evidence type="ECO:0000259" key="14">
    <source>
        <dbReference type="Pfam" id="PF08442"/>
    </source>
</evidence>
<dbReference type="GO" id="GO:0004775">
    <property type="term" value="F:succinate-CoA ligase (ADP-forming) activity"/>
    <property type="evidence" value="ECO:0007669"/>
    <property type="project" value="UniProtKB-UniRule"/>
</dbReference>
<dbReference type="NCBIfam" id="NF001913">
    <property type="entry name" value="PRK00696.1"/>
    <property type="match status" value="1"/>
</dbReference>
<dbReference type="EC" id="6.2.1.4" evidence="12"/>
<dbReference type="PANTHER" id="PTHR11815">
    <property type="entry name" value="SUCCINYL-COA SYNTHETASE BETA CHAIN"/>
    <property type="match status" value="1"/>
</dbReference>
<evidence type="ECO:0000256" key="7">
    <source>
        <dbReference type="ARBA" id="ARBA00023128"/>
    </source>
</evidence>
<dbReference type="InterPro" id="IPR005811">
    <property type="entry name" value="SUCC_ACL_C"/>
</dbReference>
<keyword evidence="4 12" id="KW-0479">Metal-binding</keyword>
<comment type="subunit">
    <text evidence="11 12">Heterodimer of an alpha and a beta subunit. The beta subunit determines specificity for GTP.</text>
</comment>
<evidence type="ECO:0000259" key="13">
    <source>
        <dbReference type="Pfam" id="PF00549"/>
    </source>
</evidence>
<dbReference type="GeneID" id="116305138"/>
<dbReference type="GO" id="GO:0006099">
    <property type="term" value="P:tricarboxylic acid cycle"/>
    <property type="evidence" value="ECO:0007669"/>
    <property type="project" value="UniProtKB-UniRule"/>
</dbReference>
<dbReference type="InterPro" id="IPR034722">
    <property type="entry name" value="Succ_CoA_betaG_euk"/>
</dbReference>
<evidence type="ECO:0000256" key="6">
    <source>
        <dbReference type="ARBA" id="ARBA00022842"/>
    </source>
</evidence>
<evidence type="ECO:0000256" key="8">
    <source>
        <dbReference type="ARBA" id="ARBA00023134"/>
    </source>
</evidence>
<dbReference type="Gene3D" id="3.30.470.20">
    <property type="entry name" value="ATP-grasp fold, B domain"/>
    <property type="match status" value="1"/>
</dbReference>
<evidence type="ECO:0000313" key="16">
    <source>
        <dbReference type="RefSeq" id="XP_031570834.1"/>
    </source>
</evidence>
<dbReference type="FunFam" id="3.30.1490.20:FF:000004">
    <property type="entry name" value="Succinate--CoA ligase [ADP-forming] subunit beta, mitochondrial"/>
    <property type="match status" value="1"/>
</dbReference>
<dbReference type="NCBIfam" id="TIGR01016">
    <property type="entry name" value="sucCoAbeta"/>
    <property type="match status" value="1"/>
</dbReference>
<dbReference type="InParanoid" id="A0A6P8IUW5"/>
<dbReference type="PANTHER" id="PTHR11815:SF10">
    <property type="entry name" value="SUCCINATE--COA LIGASE [GDP-FORMING] SUBUNIT BETA, MITOCHONDRIAL"/>
    <property type="match status" value="1"/>
</dbReference>
<comment type="subcellular location">
    <subcellularLocation>
        <location evidence="12">Mitochondrion</location>
    </subcellularLocation>
</comment>
<dbReference type="SUPFAM" id="SSF56059">
    <property type="entry name" value="Glutathione synthetase ATP-binding domain-like"/>
    <property type="match status" value="1"/>
</dbReference>
<sequence length="435" mass="47751">MAALSRVSGLPSLYRNFSGIFRNSILRSKQISPVSVLPVRWLNLHEYQSKKIMQDNGLNVQRFIVSENAEESVKLSKELNAAEYVVKAQILAGGRGKGTFNSGLKGGVHLTRDPEKVGELTKQMFGYNLVTKQTTEEGVPVRKVMVAEAYDIDKETYLAILMDRDFNGPVIVGSPKGGMDIEEVAKETPEYIYKVPVDIVKGLSEKDARWLAGKLEFTGNLQEQAAQQIKKLYKLFLKVDATQVEINPFGLTPDGKVVCFDAKFNFDDNARFRQKGIFALEDNTETDPREVQAAEHDLNYIGMDGNIACLVNGAGLAMATMDIIKLHKGEPSNFLDLGGGVQEEGVLHAFKIVSQDPRVRVILVNIFAGIVDCAVVASGIVSAYEKLKLDVPIVVRLEGNNVDKAQHLLEESGLPLISAHDMDDAAIKAVVSLSD</sequence>
<evidence type="ECO:0000256" key="9">
    <source>
        <dbReference type="ARBA" id="ARBA00052879"/>
    </source>
</evidence>
<evidence type="ECO:0000256" key="10">
    <source>
        <dbReference type="ARBA" id="ARBA00053833"/>
    </source>
</evidence>
<dbReference type="Pfam" id="PF00549">
    <property type="entry name" value="Ligase_CoA"/>
    <property type="match status" value="1"/>
</dbReference>
<protein>
    <recommendedName>
        <fullName evidence="12">Succinate--CoA ligase [GDP-forming] subunit beta, mitochondrial</fullName>
        <ecNumber evidence="12">6.2.1.4</ecNumber>
    </recommendedName>
    <alternativeName>
        <fullName evidence="12">GTP-specific succinyl-CoA synthetase subunit beta</fullName>
        <shortName evidence="12">G-SCS</shortName>
        <shortName evidence="12">GTPSCS</shortName>
    </alternativeName>
    <alternativeName>
        <fullName evidence="12">Succinyl-CoA synthetase beta-G chain</fullName>
        <shortName evidence="12">SCS-betaG</shortName>
    </alternativeName>
</protein>
<evidence type="ECO:0000256" key="3">
    <source>
        <dbReference type="ARBA" id="ARBA00022598"/>
    </source>
</evidence>
<dbReference type="GO" id="GO:0005739">
    <property type="term" value="C:mitochondrion"/>
    <property type="evidence" value="ECO:0007669"/>
    <property type="project" value="UniProtKB-SubCell"/>
</dbReference>
<dbReference type="Proteomes" id="UP000515163">
    <property type="component" value="Unplaced"/>
</dbReference>
<keyword evidence="7 12" id="KW-0496">Mitochondrion</keyword>
<dbReference type="UniPathway" id="UPA00223">
    <property type="reaction ID" value="UER00999"/>
</dbReference>
<dbReference type="KEGG" id="aten:116305138"/>
<comment type="pathway">
    <text evidence="1 12">Carbohydrate metabolism; tricarboxylic acid cycle; succinate from succinyl-CoA (ligase route): step 1/1.</text>
</comment>
<dbReference type="SUPFAM" id="SSF52210">
    <property type="entry name" value="Succinyl-CoA synthetase domains"/>
    <property type="match status" value="1"/>
</dbReference>
<dbReference type="Gene3D" id="3.40.50.261">
    <property type="entry name" value="Succinyl-CoA synthetase domains"/>
    <property type="match status" value="1"/>
</dbReference>
<dbReference type="InterPro" id="IPR016102">
    <property type="entry name" value="Succinyl-CoA_synth-like"/>
</dbReference>
<keyword evidence="2 12" id="KW-0816">Tricarboxylic acid cycle</keyword>
<comment type="cofactor">
    <cofactor evidence="12">
        <name>Mg(2+)</name>
        <dbReference type="ChEBI" id="CHEBI:18420"/>
    </cofactor>
    <text evidence="12">Binds 1 Mg(2+) ion per subunit.</text>
</comment>
<dbReference type="GO" id="GO:0005524">
    <property type="term" value="F:ATP binding"/>
    <property type="evidence" value="ECO:0007669"/>
    <property type="project" value="InterPro"/>
</dbReference>
<dbReference type="GO" id="GO:0000287">
    <property type="term" value="F:magnesium ion binding"/>
    <property type="evidence" value="ECO:0007669"/>
    <property type="project" value="UniProtKB-UniRule"/>
</dbReference>
<dbReference type="HAMAP" id="MF_03221">
    <property type="entry name" value="Succ_CoA_betaG_euk"/>
    <property type="match status" value="1"/>
</dbReference>
<feature type="binding site" evidence="12">
    <location>
        <position position="261"/>
    </location>
    <ligand>
        <name>Mg(2+)</name>
        <dbReference type="ChEBI" id="CHEBI:18420"/>
    </ligand>
</feature>
<dbReference type="InterPro" id="IPR013650">
    <property type="entry name" value="ATP-grasp_succ-CoA_synth-type"/>
</dbReference>
<dbReference type="GO" id="GO:0006104">
    <property type="term" value="P:succinyl-CoA metabolic process"/>
    <property type="evidence" value="ECO:0007669"/>
    <property type="project" value="InterPro"/>
</dbReference>
<dbReference type="PIRSF" id="PIRSF001554">
    <property type="entry name" value="SucCS_beta"/>
    <property type="match status" value="1"/>
</dbReference>
<feature type="domain" description="ATP-citrate synthase/succinyl-CoA ligase C-terminal" evidence="13">
    <location>
        <begin position="310"/>
        <end position="430"/>
    </location>
</feature>
<feature type="binding site" evidence="12">
    <location>
        <position position="61"/>
    </location>
    <ligand>
        <name>GTP</name>
        <dbReference type="ChEBI" id="CHEBI:37565"/>
    </ligand>
</feature>
<dbReference type="HAMAP" id="MF_00558">
    <property type="entry name" value="Succ_CoA_beta"/>
    <property type="match status" value="1"/>
</dbReference>
<evidence type="ECO:0000256" key="11">
    <source>
        <dbReference type="ARBA" id="ARBA00063570"/>
    </source>
</evidence>
<dbReference type="RefSeq" id="XP_031570834.1">
    <property type="nucleotide sequence ID" value="XM_031714974.1"/>
</dbReference>
<dbReference type="GO" id="GO:0005525">
    <property type="term" value="F:GTP binding"/>
    <property type="evidence" value="ECO:0007669"/>
    <property type="project" value="UniProtKB-UniRule"/>
</dbReference>
<dbReference type="Gene3D" id="3.30.1490.20">
    <property type="entry name" value="ATP-grasp fold, A domain"/>
    <property type="match status" value="1"/>
</dbReference>
<feature type="binding site" evidence="12">
    <location>
        <position position="247"/>
    </location>
    <ligand>
        <name>Mg(2+)</name>
        <dbReference type="ChEBI" id="CHEBI:18420"/>
    </ligand>
</feature>
<feature type="binding site" evidence="12">
    <location>
        <position position="312"/>
    </location>
    <ligand>
        <name>substrate</name>
        <note>ligand shared with subunit alpha</note>
    </ligand>
</feature>
<dbReference type="OrthoDB" id="1552at2759"/>